<comment type="caution">
    <text evidence="2">The sequence shown here is derived from an EMBL/GenBank/DDBJ whole genome shotgun (WGS) entry which is preliminary data.</text>
</comment>
<organism evidence="2">
    <name type="scientific">marine sediment metagenome</name>
    <dbReference type="NCBI Taxonomy" id="412755"/>
    <lineage>
        <taxon>unclassified sequences</taxon>
        <taxon>metagenomes</taxon>
        <taxon>ecological metagenomes</taxon>
    </lineage>
</organism>
<name>X1PFX0_9ZZZZ</name>
<proteinExistence type="predicted"/>
<gene>
    <name evidence="2" type="ORF">S06H3_40930</name>
</gene>
<feature type="compositionally biased region" description="Basic and acidic residues" evidence="1">
    <location>
        <begin position="36"/>
        <end position="51"/>
    </location>
</feature>
<dbReference type="EMBL" id="BARV01025161">
    <property type="protein sequence ID" value="GAI41381.1"/>
    <property type="molecule type" value="Genomic_DNA"/>
</dbReference>
<accession>X1PFX0</accession>
<feature type="non-terminal residue" evidence="2">
    <location>
        <position position="1"/>
    </location>
</feature>
<dbReference type="AlphaFoldDB" id="X1PFX0"/>
<feature type="region of interest" description="Disordered" evidence="1">
    <location>
        <begin position="14"/>
        <end position="51"/>
    </location>
</feature>
<protein>
    <submittedName>
        <fullName evidence="2">Uncharacterized protein</fullName>
    </submittedName>
</protein>
<reference evidence="2" key="1">
    <citation type="journal article" date="2014" name="Front. Microbiol.">
        <title>High frequency of phylogenetically diverse reductive dehalogenase-homologous genes in deep subseafloor sedimentary metagenomes.</title>
        <authorList>
            <person name="Kawai M."/>
            <person name="Futagami T."/>
            <person name="Toyoda A."/>
            <person name="Takaki Y."/>
            <person name="Nishi S."/>
            <person name="Hori S."/>
            <person name="Arai W."/>
            <person name="Tsubouchi T."/>
            <person name="Morono Y."/>
            <person name="Uchiyama I."/>
            <person name="Ito T."/>
            <person name="Fujiyama A."/>
            <person name="Inagaki F."/>
            <person name="Takami H."/>
        </authorList>
    </citation>
    <scope>NUCLEOTIDE SEQUENCE</scope>
    <source>
        <strain evidence="2">Expedition CK06-06</strain>
    </source>
</reference>
<sequence>YFFYSLGKKSALQDIKRHKKEGENARRRRKVVESSVVEKENHIDDDVDDKQ</sequence>
<evidence type="ECO:0000313" key="2">
    <source>
        <dbReference type="EMBL" id="GAI41381.1"/>
    </source>
</evidence>
<evidence type="ECO:0000256" key="1">
    <source>
        <dbReference type="SAM" id="MobiDB-lite"/>
    </source>
</evidence>